<dbReference type="EMBL" id="AP014800">
    <property type="protein sequence ID" value="BAQ68730.1"/>
    <property type="molecule type" value="Genomic_DNA"/>
</dbReference>
<name>A0A0D6B1K2_RHOSU</name>
<dbReference type="KEGG" id="rsu:NHU_01572"/>
<evidence type="ECO:0000256" key="1">
    <source>
        <dbReference type="SAM" id="MobiDB-lite"/>
    </source>
</evidence>
<accession>A0A0D6B1K2</accession>
<organism evidence="2 3">
    <name type="scientific">Rhodovulum sulfidophilum</name>
    <name type="common">Rhodobacter sulfidophilus</name>
    <dbReference type="NCBI Taxonomy" id="35806"/>
    <lineage>
        <taxon>Bacteria</taxon>
        <taxon>Pseudomonadati</taxon>
        <taxon>Pseudomonadota</taxon>
        <taxon>Alphaproteobacteria</taxon>
        <taxon>Rhodobacterales</taxon>
        <taxon>Paracoccaceae</taxon>
        <taxon>Rhodovulum</taxon>
    </lineage>
</organism>
<feature type="compositionally biased region" description="Low complexity" evidence="1">
    <location>
        <begin position="44"/>
        <end position="56"/>
    </location>
</feature>
<evidence type="ECO:0000313" key="3">
    <source>
        <dbReference type="Proteomes" id="UP000064912"/>
    </source>
</evidence>
<gene>
    <name evidence="2" type="ORF">NHU_01572</name>
</gene>
<protein>
    <submittedName>
        <fullName evidence="2">Uncharacterized protein</fullName>
    </submittedName>
</protein>
<dbReference type="Proteomes" id="UP000064912">
    <property type="component" value="Chromosome"/>
</dbReference>
<proteinExistence type="predicted"/>
<sequence length="101" mass="10535">MAFRFTVFSPAVGCPKAGPGATPQSPERAIKNPVPSRADRPSDRSASACPAPGAFRAPPPRRARLAFRQTAPPDPPAACRKPVEKAAAIVSFGADRKGDLT</sequence>
<dbReference type="PATRIC" id="fig|35806.4.peg.1628"/>
<feature type="region of interest" description="Disordered" evidence="1">
    <location>
        <begin position="14"/>
        <end position="82"/>
    </location>
</feature>
<reference evidence="2 3" key="1">
    <citation type="submission" date="2015-02" db="EMBL/GenBank/DDBJ databases">
        <title>Genome sequene of Rhodovulum sulfidophilum DSM 2351.</title>
        <authorList>
            <person name="Nagao N."/>
        </authorList>
    </citation>
    <scope>NUCLEOTIDE SEQUENCE [LARGE SCALE GENOMIC DNA]</scope>
    <source>
        <strain evidence="2 3">DSM 2351</strain>
    </source>
</reference>
<evidence type="ECO:0000313" key="2">
    <source>
        <dbReference type="EMBL" id="BAQ68730.1"/>
    </source>
</evidence>
<dbReference type="AlphaFoldDB" id="A0A0D6B1K2"/>